<dbReference type="InterPro" id="IPR029048">
    <property type="entry name" value="HSP70_C_sf"/>
</dbReference>
<feature type="compositionally biased region" description="Polar residues" evidence="1">
    <location>
        <begin position="90"/>
        <end position="101"/>
    </location>
</feature>
<name>A0A5N5FVP1_9ROSA</name>
<protein>
    <submittedName>
        <fullName evidence="2">Heat shock 70 kDa protein</fullName>
    </submittedName>
</protein>
<dbReference type="AlphaFoldDB" id="A0A5N5FVP1"/>
<evidence type="ECO:0000313" key="2">
    <source>
        <dbReference type="EMBL" id="KAB2607205.1"/>
    </source>
</evidence>
<evidence type="ECO:0000256" key="1">
    <source>
        <dbReference type="SAM" id="MobiDB-lite"/>
    </source>
</evidence>
<sequence length="117" mass="12792">MPRTHSLKNYTYSMRNTVKDEKVAGILDPADKQKIELLTRHEKEHKSNVPLYQGITGENASSNLAASFDTEVNKNFGLCGSTNASGLELRQSTGQQLTTTVADDKQSPEEASSGLYS</sequence>
<dbReference type="Proteomes" id="UP000327157">
    <property type="component" value="Chromosome 11"/>
</dbReference>
<comment type="caution">
    <text evidence="2">The sequence shown here is derived from an EMBL/GenBank/DDBJ whole genome shotgun (WGS) entry which is preliminary data.</text>
</comment>
<dbReference type="OrthoDB" id="3789372at2759"/>
<reference evidence="3" key="2">
    <citation type="submission" date="2019-10" db="EMBL/GenBank/DDBJ databases">
        <title>A de novo genome assembly of a pear dwarfing rootstock.</title>
        <authorList>
            <person name="Wang F."/>
            <person name="Wang J."/>
            <person name="Li S."/>
            <person name="Zhang Y."/>
            <person name="Fang M."/>
            <person name="Ma L."/>
            <person name="Zhao Y."/>
            <person name="Jiang S."/>
        </authorList>
    </citation>
    <scope>NUCLEOTIDE SEQUENCE [LARGE SCALE GENOMIC DNA]</scope>
</reference>
<keyword evidence="3" id="KW-1185">Reference proteome</keyword>
<accession>A0A5N5FVP1</accession>
<reference evidence="2 3" key="3">
    <citation type="submission" date="2019-11" db="EMBL/GenBank/DDBJ databases">
        <title>A de novo genome assembly of a pear dwarfing rootstock.</title>
        <authorList>
            <person name="Wang F."/>
            <person name="Wang J."/>
            <person name="Li S."/>
            <person name="Zhang Y."/>
            <person name="Fang M."/>
            <person name="Ma L."/>
            <person name="Zhao Y."/>
            <person name="Jiang S."/>
        </authorList>
    </citation>
    <scope>NUCLEOTIDE SEQUENCE [LARGE SCALE GENOMIC DNA]</scope>
    <source>
        <strain evidence="2">S2</strain>
        <tissue evidence="2">Leaf</tissue>
    </source>
</reference>
<proteinExistence type="predicted"/>
<dbReference type="SUPFAM" id="SSF100934">
    <property type="entry name" value="Heat shock protein 70kD (HSP70), C-terminal subdomain"/>
    <property type="match status" value="1"/>
</dbReference>
<dbReference type="EMBL" id="SMOL01000559">
    <property type="protein sequence ID" value="KAB2607205.1"/>
    <property type="molecule type" value="Genomic_DNA"/>
</dbReference>
<gene>
    <name evidence="2" type="ORF">D8674_006922</name>
</gene>
<keyword evidence="2" id="KW-0346">Stress response</keyword>
<evidence type="ECO:0000313" key="3">
    <source>
        <dbReference type="Proteomes" id="UP000327157"/>
    </source>
</evidence>
<dbReference type="Gene3D" id="1.20.1270.10">
    <property type="match status" value="1"/>
</dbReference>
<feature type="region of interest" description="Disordered" evidence="1">
    <location>
        <begin position="90"/>
        <end position="117"/>
    </location>
</feature>
<reference evidence="2 3" key="1">
    <citation type="submission" date="2019-09" db="EMBL/GenBank/DDBJ databases">
        <authorList>
            <person name="Ou C."/>
        </authorList>
    </citation>
    <scope>NUCLEOTIDE SEQUENCE [LARGE SCALE GENOMIC DNA]</scope>
    <source>
        <strain evidence="2">S2</strain>
        <tissue evidence="2">Leaf</tissue>
    </source>
</reference>
<organism evidence="2 3">
    <name type="scientific">Pyrus ussuriensis x Pyrus communis</name>
    <dbReference type="NCBI Taxonomy" id="2448454"/>
    <lineage>
        <taxon>Eukaryota</taxon>
        <taxon>Viridiplantae</taxon>
        <taxon>Streptophyta</taxon>
        <taxon>Embryophyta</taxon>
        <taxon>Tracheophyta</taxon>
        <taxon>Spermatophyta</taxon>
        <taxon>Magnoliopsida</taxon>
        <taxon>eudicotyledons</taxon>
        <taxon>Gunneridae</taxon>
        <taxon>Pentapetalae</taxon>
        <taxon>rosids</taxon>
        <taxon>fabids</taxon>
        <taxon>Rosales</taxon>
        <taxon>Rosaceae</taxon>
        <taxon>Amygdaloideae</taxon>
        <taxon>Maleae</taxon>
        <taxon>Pyrus</taxon>
    </lineage>
</organism>